<dbReference type="PANTHER" id="PTHR23150:SF19">
    <property type="entry name" value="FORMYLGLYCINE-GENERATING ENZYME"/>
    <property type="match status" value="1"/>
</dbReference>
<feature type="compositionally biased region" description="Polar residues" evidence="1">
    <location>
        <begin position="32"/>
        <end position="46"/>
    </location>
</feature>
<dbReference type="PROSITE" id="PS51257">
    <property type="entry name" value="PROKAR_LIPOPROTEIN"/>
    <property type="match status" value="1"/>
</dbReference>
<accession>A0A6G9ARL6</accession>
<dbReference type="GO" id="GO:0120147">
    <property type="term" value="F:formylglycine-generating oxidase activity"/>
    <property type="evidence" value="ECO:0007669"/>
    <property type="project" value="TreeGrafter"/>
</dbReference>
<keyword evidence="4" id="KW-1185">Reference proteome</keyword>
<sequence>MRGYFGFKWFFVIILGFGFGACNSSRKDDQSQESASDKSVASQPATSFKPGEKRDGMVWVPGGAFEMGADEFTDSRPVHSVSVKGFWMDEHEVTNAQFSAFVKATGYKTIAERPLNPNDYPGVPAEQLVPGSAVFTPPTAEVSLNNPLQWWKYVPGANWEHPNGPESTIKGHENEPVVQVSYDDAMAYAKWANKRLPTEAEWEFAARGGMNNQTYYWGNELKPSGKWVANIHQGHFPEKNTLEDGYAGAAPVKSFPANPFGLFDMEGNVWEWCQDFYRPDYYSSSPKVDPKGPEDSYDPEEPGAVKRVQRGGSFLCSDQYCIRYKAGSRGKGEVSSGSNNLGFRCVR</sequence>
<dbReference type="Pfam" id="PF03781">
    <property type="entry name" value="FGE-sulfatase"/>
    <property type="match status" value="1"/>
</dbReference>
<dbReference type="Proteomes" id="UP000501802">
    <property type="component" value="Chromosome"/>
</dbReference>
<dbReference type="RefSeq" id="WP_167211775.1">
    <property type="nucleotide sequence ID" value="NZ_CP050063.1"/>
</dbReference>
<organism evidence="3 4">
    <name type="scientific">Spirosoma aureum</name>
    <dbReference type="NCBI Taxonomy" id="2692134"/>
    <lineage>
        <taxon>Bacteria</taxon>
        <taxon>Pseudomonadati</taxon>
        <taxon>Bacteroidota</taxon>
        <taxon>Cytophagia</taxon>
        <taxon>Cytophagales</taxon>
        <taxon>Cytophagaceae</taxon>
        <taxon>Spirosoma</taxon>
    </lineage>
</organism>
<dbReference type="InterPro" id="IPR016187">
    <property type="entry name" value="CTDL_fold"/>
</dbReference>
<dbReference type="AlphaFoldDB" id="A0A6G9ARL6"/>
<dbReference type="SUPFAM" id="SSF56436">
    <property type="entry name" value="C-type lectin-like"/>
    <property type="match status" value="1"/>
</dbReference>
<reference evidence="3 4" key="1">
    <citation type="submission" date="2020-03" db="EMBL/GenBank/DDBJ databases">
        <authorList>
            <person name="Kim M.K."/>
        </authorList>
    </citation>
    <scope>NUCLEOTIDE SEQUENCE [LARGE SCALE GENOMIC DNA]</scope>
    <source>
        <strain evidence="3 4">BT328</strain>
    </source>
</reference>
<dbReference type="InterPro" id="IPR005532">
    <property type="entry name" value="SUMF_dom"/>
</dbReference>
<dbReference type="InterPro" id="IPR042095">
    <property type="entry name" value="SUMF_sf"/>
</dbReference>
<evidence type="ECO:0000313" key="3">
    <source>
        <dbReference type="EMBL" id="QIP14863.1"/>
    </source>
</evidence>
<evidence type="ECO:0000313" key="4">
    <source>
        <dbReference type="Proteomes" id="UP000501802"/>
    </source>
</evidence>
<proteinExistence type="predicted"/>
<dbReference type="Gene3D" id="3.90.1580.10">
    <property type="entry name" value="paralog of FGE (formylglycine-generating enzyme)"/>
    <property type="match status" value="1"/>
</dbReference>
<feature type="region of interest" description="Disordered" evidence="1">
    <location>
        <begin position="26"/>
        <end position="55"/>
    </location>
</feature>
<protein>
    <submittedName>
        <fullName evidence="3">Formylglycine-generating enzyme family protein</fullName>
    </submittedName>
</protein>
<dbReference type="KEGG" id="spib:G8759_20690"/>
<dbReference type="PANTHER" id="PTHR23150">
    <property type="entry name" value="SULFATASE MODIFYING FACTOR 1, 2"/>
    <property type="match status" value="1"/>
</dbReference>
<feature type="domain" description="Sulfatase-modifying factor enzyme-like" evidence="2">
    <location>
        <begin position="55"/>
        <end position="347"/>
    </location>
</feature>
<evidence type="ECO:0000256" key="1">
    <source>
        <dbReference type="SAM" id="MobiDB-lite"/>
    </source>
</evidence>
<evidence type="ECO:0000259" key="2">
    <source>
        <dbReference type="Pfam" id="PF03781"/>
    </source>
</evidence>
<dbReference type="InterPro" id="IPR051043">
    <property type="entry name" value="Sulfatase_Mod_Factor_Kinase"/>
</dbReference>
<name>A0A6G9ARL6_9BACT</name>
<gene>
    <name evidence="3" type="ORF">G8759_20690</name>
</gene>
<dbReference type="EMBL" id="CP050063">
    <property type="protein sequence ID" value="QIP14863.1"/>
    <property type="molecule type" value="Genomic_DNA"/>
</dbReference>